<dbReference type="KEGG" id="aha:AHA_2034"/>
<dbReference type="HOGENOM" id="CLU_3211396_0_0_6"/>
<proteinExistence type="predicted"/>
<evidence type="ECO:0000313" key="2">
    <source>
        <dbReference type="Proteomes" id="UP000000756"/>
    </source>
</evidence>
<evidence type="ECO:0000313" key="1">
    <source>
        <dbReference type="EMBL" id="ABK39427.1"/>
    </source>
</evidence>
<reference evidence="1 2" key="1">
    <citation type="journal article" date="2006" name="J. Bacteriol.">
        <title>Genome sequence of Aeromonas hydrophila ATCC 7966T: jack of all trades.</title>
        <authorList>
            <person name="Seshadri R."/>
            <person name="Joseph S.W."/>
            <person name="Chopra A.K."/>
            <person name="Sha J."/>
            <person name="Shaw J."/>
            <person name="Graf J."/>
            <person name="Haft D."/>
            <person name="Wu M."/>
            <person name="Ren Q."/>
            <person name="Rosovitz M.J."/>
            <person name="Madupu R."/>
            <person name="Tallon L."/>
            <person name="Kim M."/>
            <person name="Jin S."/>
            <person name="Vuong H."/>
            <person name="Stine O.C."/>
            <person name="Ali A."/>
            <person name="Horneman A.J."/>
            <person name="Heidelberg J.F."/>
        </authorList>
    </citation>
    <scope>NUCLEOTIDE SEQUENCE [LARGE SCALE GENOMIC DNA]</scope>
    <source>
        <strain evidence="2">ATCC 7966 / DSM 30187 / BCRC 13018 / CCUG 14551 / JCM 1027 / KCTC 2358 / NCIMB 9240 / NCTC 8049</strain>
    </source>
</reference>
<gene>
    <name evidence="1" type="ordered locus">AHA_2034</name>
</gene>
<dbReference type="AlphaFoldDB" id="A0KJW3"/>
<dbReference type="EnsemblBacteria" id="ABK39427">
    <property type="protein sequence ID" value="ABK39427"/>
    <property type="gene ID" value="AHA_2034"/>
</dbReference>
<dbReference type="OrthoDB" id="529575at2"/>
<organism evidence="1 2">
    <name type="scientific">Aeromonas hydrophila subsp. hydrophila (strain ATCC 7966 / DSM 30187 / BCRC 13018 / CCUG 14551 / JCM 1027 / KCTC 2358 / NCIMB 9240 / NCTC 8049)</name>
    <dbReference type="NCBI Taxonomy" id="380703"/>
    <lineage>
        <taxon>Bacteria</taxon>
        <taxon>Pseudomonadati</taxon>
        <taxon>Pseudomonadota</taxon>
        <taxon>Gammaproteobacteria</taxon>
        <taxon>Aeromonadales</taxon>
        <taxon>Aeromonadaceae</taxon>
        <taxon>Aeromonas</taxon>
    </lineage>
</organism>
<dbReference type="PATRIC" id="fig|380703.7.peg.2054"/>
<keyword evidence="2" id="KW-1185">Reference proteome</keyword>
<dbReference type="EMBL" id="CP000462">
    <property type="protein sequence ID" value="ABK39427.1"/>
    <property type="molecule type" value="Genomic_DNA"/>
</dbReference>
<protein>
    <submittedName>
        <fullName evidence="1">Uncharacterized protein</fullName>
    </submittedName>
</protein>
<accession>A0KJW3</accession>
<sequence length="44" mass="5142">MQQWGVELPKNVGPFNPKQAEFLEYHRDEIYKAEPIASARRIPS</sequence>
<name>A0KJW3_AERHH</name>
<dbReference type="Proteomes" id="UP000000756">
    <property type="component" value="Chromosome"/>
</dbReference>